<gene>
    <name evidence="2" type="ORF">CBR_g11953</name>
</gene>
<evidence type="ECO:0008006" key="4">
    <source>
        <dbReference type="Google" id="ProtNLM"/>
    </source>
</evidence>
<feature type="compositionally biased region" description="Basic and acidic residues" evidence="1">
    <location>
        <begin position="102"/>
        <end position="115"/>
    </location>
</feature>
<dbReference type="InterPro" id="IPR036691">
    <property type="entry name" value="Endo/exonu/phosph_ase_sf"/>
</dbReference>
<comment type="caution">
    <text evidence="2">The sequence shown here is derived from an EMBL/GenBank/DDBJ whole genome shotgun (WGS) entry which is preliminary data.</text>
</comment>
<dbReference type="Gramene" id="GBG72375">
    <property type="protein sequence ID" value="GBG72375"/>
    <property type="gene ID" value="CBR_g11953"/>
</dbReference>
<dbReference type="Gene3D" id="3.60.10.10">
    <property type="entry name" value="Endonuclease/exonuclease/phosphatase"/>
    <property type="match status" value="1"/>
</dbReference>
<dbReference type="STRING" id="69332.A0A388KQP4"/>
<sequence length="625" mass="71116">MVQSNGLYGYKPRCLRSLWKWERIGEGPTVTAILDYSHSRREAKLKVNVEGGKEEEMRADQGLQLAITEAKDPAERRCRRDGVTDEIKVKITYLEAETSTDTVERDQEHLDRDTEAESDASDLNAETQGLGDRSVRVKAKEVRKIVRKTRLPVIYLKETKILESRMRGDGLSLTEFGLGGPFQLWALTVGTKGGVAIILTRFFMGKVLDFFWDTLGDWAWVFIEEGGRKLLVATIYAPVDVTERKWFRRNFTACLLETDAMLLIGDFNTVIRPGRDSVVSGDPKPDADALCALMTDMALVDAFRRIFPDDRSFTWFGTSPLLRSRLDMAWISPDLLPNLQGFDQQLVPISDHKLIVTSLALHPRVLRRPPPMSIPTWLLSDALNSELVQQHWEYRLRLRPHHMSFLEHLQHGIRASAANMKRRAKASRHAHDQTGQEYVCRMEALGEIPPAGGEDEWWAEWVLLHSEWASWQARDAELWGLSSKTKSVRDAERMSKAFFARMKRTSHSSLIVAMGHPFDPLEGKAENTADILRYVELFYENLYREDECWPQEDMAAVPTKDVWDKCAIRVTLEHRASLDVPITHEEVARALSGMHRGKAPGPDGLSAEYLMIAKSCLSCQARSRT</sequence>
<dbReference type="Proteomes" id="UP000265515">
    <property type="component" value="Unassembled WGS sequence"/>
</dbReference>
<keyword evidence="3" id="KW-1185">Reference proteome</keyword>
<dbReference type="AlphaFoldDB" id="A0A388KQP4"/>
<proteinExistence type="predicted"/>
<evidence type="ECO:0000313" key="2">
    <source>
        <dbReference type="EMBL" id="GBG72375.1"/>
    </source>
</evidence>
<evidence type="ECO:0000256" key="1">
    <source>
        <dbReference type="SAM" id="MobiDB-lite"/>
    </source>
</evidence>
<reference evidence="2 3" key="1">
    <citation type="journal article" date="2018" name="Cell">
        <title>The Chara Genome: Secondary Complexity and Implications for Plant Terrestrialization.</title>
        <authorList>
            <person name="Nishiyama T."/>
            <person name="Sakayama H."/>
            <person name="Vries J.D."/>
            <person name="Buschmann H."/>
            <person name="Saint-Marcoux D."/>
            <person name="Ullrich K.K."/>
            <person name="Haas F.B."/>
            <person name="Vanderstraeten L."/>
            <person name="Becker D."/>
            <person name="Lang D."/>
            <person name="Vosolsobe S."/>
            <person name="Rombauts S."/>
            <person name="Wilhelmsson P.K.I."/>
            <person name="Janitza P."/>
            <person name="Kern R."/>
            <person name="Heyl A."/>
            <person name="Rumpler F."/>
            <person name="Villalobos L.I.A.C."/>
            <person name="Clay J.M."/>
            <person name="Skokan R."/>
            <person name="Toyoda A."/>
            <person name="Suzuki Y."/>
            <person name="Kagoshima H."/>
            <person name="Schijlen E."/>
            <person name="Tajeshwar N."/>
            <person name="Catarino B."/>
            <person name="Hetherington A.J."/>
            <person name="Saltykova A."/>
            <person name="Bonnot C."/>
            <person name="Breuninger H."/>
            <person name="Symeonidi A."/>
            <person name="Radhakrishnan G.V."/>
            <person name="Van Nieuwerburgh F."/>
            <person name="Deforce D."/>
            <person name="Chang C."/>
            <person name="Karol K.G."/>
            <person name="Hedrich R."/>
            <person name="Ulvskov P."/>
            <person name="Glockner G."/>
            <person name="Delwiche C.F."/>
            <person name="Petrasek J."/>
            <person name="Van de Peer Y."/>
            <person name="Friml J."/>
            <person name="Beilby M."/>
            <person name="Dolan L."/>
            <person name="Kohara Y."/>
            <person name="Sugano S."/>
            <person name="Fujiyama A."/>
            <person name="Delaux P.-M."/>
            <person name="Quint M."/>
            <person name="TheiBen G."/>
            <person name="Hagemann M."/>
            <person name="Harholt J."/>
            <person name="Dunand C."/>
            <person name="Zachgo S."/>
            <person name="Langdale J."/>
            <person name="Maumus F."/>
            <person name="Straeten D.V.D."/>
            <person name="Gould S.B."/>
            <person name="Rensing S.A."/>
        </authorList>
    </citation>
    <scope>NUCLEOTIDE SEQUENCE [LARGE SCALE GENOMIC DNA]</scope>
    <source>
        <strain evidence="2 3">S276</strain>
    </source>
</reference>
<dbReference type="SUPFAM" id="SSF56219">
    <property type="entry name" value="DNase I-like"/>
    <property type="match status" value="1"/>
</dbReference>
<protein>
    <recommendedName>
        <fullName evidence="4">Endonuclease/exonuclease/phosphatase domain-containing protein</fullName>
    </recommendedName>
</protein>
<dbReference type="OrthoDB" id="2799478at2759"/>
<accession>A0A388KQP4</accession>
<evidence type="ECO:0000313" key="3">
    <source>
        <dbReference type="Proteomes" id="UP000265515"/>
    </source>
</evidence>
<dbReference type="EMBL" id="BFEA01000164">
    <property type="protein sequence ID" value="GBG72375.1"/>
    <property type="molecule type" value="Genomic_DNA"/>
</dbReference>
<organism evidence="2 3">
    <name type="scientific">Chara braunii</name>
    <name type="common">Braun's stonewort</name>
    <dbReference type="NCBI Taxonomy" id="69332"/>
    <lineage>
        <taxon>Eukaryota</taxon>
        <taxon>Viridiplantae</taxon>
        <taxon>Streptophyta</taxon>
        <taxon>Charophyceae</taxon>
        <taxon>Charales</taxon>
        <taxon>Characeae</taxon>
        <taxon>Chara</taxon>
    </lineage>
</organism>
<feature type="region of interest" description="Disordered" evidence="1">
    <location>
        <begin position="98"/>
        <end position="129"/>
    </location>
</feature>
<name>A0A388KQP4_CHABU</name>